<comment type="caution">
    <text evidence="3">The sequence shown here is derived from an EMBL/GenBank/DDBJ whole genome shotgun (WGS) entry which is preliminary data.</text>
</comment>
<dbReference type="Proteomes" id="UP001165263">
    <property type="component" value="Unassembled WGS sequence"/>
</dbReference>
<evidence type="ECO:0000313" key="3">
    <source>
        <dbReference type="EMBL" id="MCS0630690.1"/>
    </source>
</evidence>
<keyword evidence="4" id="KW-1185">Reference proteome</keyword>
<dbReference type="SUPFAM" id="SSF56601">
    <property type="entry name" value="beta-lactamase/transpeptidase-like"/>
    <property type="match status" value="1"/>
</dbReference>
<evidence type="ECO:0000313" key="4">
    <source>
        <dbReference type="Proteomes" id="UP001165263"/>
    </source>
</evidence>
<gene>
    <name evidence="3" type="ORF">NX786_15235</name>
</gene>
<evidence type="ECO:0000259" key="2">
    <source>
        <dbReference type="Pfam" id="PF00144"/>
    </source>
</evidence>
<dbReference type="Gene3D" id="3.40.710.10">
    <property type="entry name" value="DD-peptidase/beta-lactamase superfamily"/>
    <property type="match status" value="1"/>
</dbReference>
<dbReference type="Pfam" id="PF00144">
    <property type="entry name" value="Beta-lactamase"/>
    <property type="match status" value="1"/>
</dbReference>
<sequence length="364" mass="38918">MQSAQRRRATALLLALPLLGVFRGAQAADAIADAAAGFMADPRAAGLSVGVIRAGTASTHHYGRPLPDDRTLYPIASLTKTFTGTLLAQAQLDGRLALDDDIRRHLDGDYPNLAFEGQPIRIHHLVNHVSGLPRLLPDMPDGPGDIPYPQRLRAFVAGSTRAGFYAALHRVELTAPPGTRFSYSNAAAQLAGDILERIYGAPFETLVRTRIAAPLGMPDTCITLTAGQRARLATGYEGGVPQPDFPNQMQAAGALKSTLADMLAYARWHLAEQDPAARLAHQPTDRADRYTAGLNWQIQRPGGRRVLFQDGTLPGYASMLVLYPDNGMAIVVLSNEIDAGTVGRLRTLVNGIAQALDAEAPAVP</sequence>
<accession>A0ABT2BZZ3</accession>
<evidence type="ECO:0000256" key="1">
    <source>
        <dbReference type="SAM" id="SignalP"/>
    </source>
</evidence>
<dbReference type="RefSeq" id="WP_259449791.1">
    <property type="nucleotide sequence ID" value="NZ_CP119520.1"/>
</dbReference>
<dbReference type="PANTHER" id="PTHR46825:SF8">
    <property type="entry name" value="BETA-LACTAMASE-RELATED"/>
    <property type="match status" value="1"/>
</dbReference>
<dbReference type="InterPro" id="IPR050491">
    <property type="entry name" value="AmpC-like"/>
</dbReference>
<reference evidence="3" key="1">
    <citation type="submission" date="2022-08" db="EMBL/GenBank/DDBJ databases">
        <title>Reclassification of Massilia species as members of the genera Telluria, Duganella, Pseudoduganella, Mokoshia gen. nov. and Zemynaea gen. nov. using orthogonal and non-orthogonal genome-based approaches.</title>
        <authorList>
            <person name="Bowman J.P."/>
        </authorList>
    </citation>
    <scope>NUCLEOTIDE SEQUENCE</scope>
    <source>
        <strain evidence="3">LMG 11547</strain>
    </source>
</reference>
<dbReference type="InterPro" id="IPR012338">
    <property type="entry name" value="Beta-lactam/transpept-like"/>
</dbReference>
<dbReference type="InterPro" id="IPR001466">
    <property type="entry name" value="Beta-lactam-related"/>
</dbReference>
<feature type="domain" description="Beta-lactamase-related" evidence="2">
    <location>
        <begin position="32"/>
        <end position="336"/>
    </location>
</feature>
<name>A0ABT2BZZ3_9BURK</name>
<keyword evidence="1" id="KW-0732">Signal</keyword>
<dbReference type="EMBL" id="JANUHC010000005">
    <property type="protein sequence ID" value="MCS0630690.1"/>
    <property type="molecule type" value="Genomic_DNA"/>
</dbReference>
<dbReference type="PANTHER" id="PTHR46825">
    <property type="entry name" value="D-ALANYL-D-ALANINE-CARBOXYPEPTIDASE/ENDOPEPTIDASE AMPH"/>
    <property type="match status" value="1"/>
</dbReference>
<proteinExistence type="predicted"/>
<organism evidence="3 4">
    <name type="scientific">Telluria mixta</name>
    <dbReference type="NCBI Taxonomy" id="34071"/>
    <lineage>
        <taxon>Bacteria</taxon>
        <taxon>Pseudomonadati</taxon>
        <taxon>Pseudomonadota</taxon>
        <taxon>Betaproteobacteria</taxon>
        <taxon>Burkholderiales</taxon>
        <taxon>Oxalobacteraceae</taxon>
        <taxon>Telluria group</taxon>
        <taxon>Telluria</taxon>
    </lineage>
</organism>
<feature type="chain" id="PRO_5045682838" evidence="1">
    <location>
        <begin position="28"/>
        <end position="364"/>
    </location>
</feature>
<protein>
    <submittedName>
        <fullName evidence="3">Beta-lactamase family protein</fullName>
    </submittedName>
</protein>
<feature type="signal peptide" evidence="1">
    <location>
        <begin position="1"/>
        <end position="27"/>
    </location>
</feature>